<keyword evidence="3" id="KW-0812">Transmembrane</keyword>
<name>A0A932GPJ2_UNCTE</name>
<evidence type="ECO:0000313" key="6">
    <source>
        <dbReference type="Proteomes" id="UP000741360"/>
    </source>
</evidence>
<organism evidence="5 6">
    <name type="scientific">Tectimicrobiota bacterium</name>
    <dbReference type="NCBI Taxonomy" id="2528274"/>
    <lineage>
        <taxon>Bacteria</taxon>
        <taxon>Pseudomonadati</taxon>
        <taxon>Nitrospinota/Tectimicrobiota group</taxon>
        <taxon>Candidatus Tectimicrobiota</taxon>
    </lineage>
</organism>
<feature type="region of interest" description="Disordered" evidence="2">
    <location>
        <begin position="346"/>
        <end position="390"/>
    </location>
</feature>
<dbReference type="Proteomes" id="UP000741360">
    <property type="component" value="Unassembled WGS sequence"/>
</dbReference>
<dbReference type="AlphaFoldDB" id="A0A932GPJ2"/>
<feature type="transmembrane region" description="Helical" evidence="3">
    <location>
        <begin position="21"/>
        <end position="42"/>
    </location>
</feature>
<evidence type="ECO:0000256" key="3">
    <source>
        <dbReference type="SAM" id="Phobius"/>
    </source>
</evidence>
<dbReference type="NCBIfam" id="NF038402">
    <property type="entry name" value="TroA_like"/>
    <property type="match status" value="1"/>
</dbReference>
<protein>
    <submittedName>
        <fullName evidence="5">ABC transporter substrate-binding protein</fullName>
    </submittedName>
</protein>
<feature type="compositionally biased region" description="Polar residues" evidence="2">
    <location>
        <begin position="371"/>
        <end position="382"/>
    </location>
</feature>
<keyword evidence="1" id="KW-0732">Signal</keyword>
<keyword evidence="3" id="KW-0472">Membrane</keyword>
<dbReference type="Pfam" id="PF01497">
    <property type="entry name" value="Peripla_BP_2"/>
    <property type="match status" value="1"/>
</dbReference>
<dbReference type="Gene3D" id="3.40.50.1980">
    <property type="entry name" value="Nitrogenase molybdenum iron protein domain"/>
    <property type="match status" value="2"/>
</dbReference>
<proteinExistence type="predicted"/>
<evidence type="ECO:0000313" key="5">
    <source>
        <dbReference type="EMBL" id="MBI3014734.1"/>
    </source>
</evidence>
<accession>A0A932GPJ2</accession>
<feature type="domain" description="Fe/B12 periplasmic-binding" evidence="4">
    <location>
        <begin position="68"/>
        <end position="327"/>
    </location>
</feature>
<dbReference type="GO" id="GO:0071281">
    <property type="term" value="P:cellular response to iron ion"/>
    <property type="evidence" value="ECO:0007669"/>
    <property type="project" value="TreeGrafter"/>
</dbReference>
<dbReference type="InterPro" id="IPR050902">
    <property type="entry name" value="ABC_Transporter_SBP"/>
</dbReference>
<comment type="caution">
    <text evidence="5">The sequence shown here is derived from an EMBL/GenBank/DDBJ whole genome shotgun (WGS) entry which is preliminary data.</text>
</comment>
<dbReference type="PANTHER" id="PTHR30535:SF34">
    <property type="entry name" value="MOLYBDATE-BINDING PROTEIN MOLA"/>
    <property type="match status" value="1"/>
</dbReference>
<dbReference type="PANTHER" id="PTHR30535">
    <property type="entry name" value="VITAMIN B12-BINDING PROTEIN"/>
    <property type="match status" value="1"/>
</dbReference>
<dbReference type="InterPro" id="IPR054828">
    <property type="entry name" value="Vit_B12_bind_prot"/>
</dbReference>
<dbReference type="SUPFAM" id="SSF53807">
    <property type="entry name" value="Helical backbone' metal receptor"/>
    <property type="match status" value="1"/>
</dbReference>
<reference evidence="5" key="1">
    <citation type="submission" date="2020-07" db="EMBL/GenBank/DDBJ databases">
        <title>Huge and variable diversity of episymbiotic CPR bacteria and DPANN archaea in groundwater ecosystems.</title>
        <authorList>
            <person name="He C.Y."/>
            <person name="Keren R."/>
            <person name="Whittaker M."/>
            <person name="Farag I.F."/>
            <person name="Doudna J."/>
            <person name="Cate J.H.D."/>
            <person name="Banfield J.F."/>
        </authorList>
    </citation>
    <scope>NUCLEOTIDE SEQUENCE</scope>
    <source>
        <strain evidence="5">NC_groundwater_717_Ag_S-0.2um_59_8</strain>
    </source>
</reference>
<dbReference type="PROSITE" id="PS50983">
    <property type="entry name" value="FE_B12_PBP"/>
    <property type="match status" value="1"/>
</dbReference>
<feature type="compositionally biased region" description="Polar residues" evidence="2">
    <location>
        <begin position="350"/>
        <end position="359"/>
    </location>
</feature>
<evidence type="ECO:0000256" key="1">
    <source>
        <dbReference type="ARBA" id="ARBA00022729"/>
    </source>
</evidence>
<dbReference type="InterPro" id="IPR002491">
    <property type="entry name" value="ABC_transptr_periplasmic_BD"/>
</dbReference>
<keyword evidence="3" id="KW-1133">Transmembrane helix</keyword>
<dbReference type="EMBL" id="JACPSX010000121">
    <property type="protein sequence ID" value="MBI3014734.1"/>
    <property type="molecule type" value="Genomic_DNA"/>
</dbReference>
<evidence type="ECO:0000259" key="4">
    <source>
        <dbReference type="PROSITE" id="PS50983"/>
    </source>
</evidence>
<sequence>MSEKAARIGKMFRAWTPADGPFFPVLVVTVIFSATFLARVAFFGSLPRAEELPSPNAASAKGTQFCARIVSLAPSITEVLFALGFGDQIVGVSEYTRYPPEAIGKPRIGGYINPNYEAIVRLDPTLVVLLGEHWGARKALEELGLRTLLVNHKTVEGILDSMRRLGAACGKERQAAEVVSRIEERVQSIQERTRGLPRPRVMISVGRNFSGENLVDVYVSGRDGFYNELLTLAGGVNVYEGETAKLPVLSREGLLHLNPEVIIDMIGDKVNNHIGDEEVLRLWRSVPGIEAVRRGRVYVFHQDYAVIPGPRFVLLLEDLARTLHPEAFRKDSLSFLLPSPHIDSPLPTRGRQSLSSSLTEVEDRPFFSPSPLETVSQSTVRPSTGYPVSG</sequence>
<evidence type="ECO:0000256" key="2">
    <source>
        <dbReference type="SAM" id="MobiDB-lite"/>
    </source>
</evidence>
<gene>
    <name evidence="5" type="ORF">HYY65_06690</name>
</gene>